<accession>A0A5J4PQB7</accession>
<dbReference type="InterPro" id="IPR023296">
    <property type="entry name" value="Glyco_hydro_beta-prop_sf"/>
</dbReference>
<dbReference type="Gene3D" id="2.115.10.20">
    <property type="entry name" value="Glycosyl hydrolase domain, family 43"/>
    <property type="match status" value="1"/>
</dbReference>
<organism evidence="1">
    <name type="scientific">termite gut metagenome</name>
    <dbReference type="NCBI Taxonomy" id="433724"/>
    <lineage>
        <taxon>unclassified sequences</taxon>
        <taxon>metagenomes</taxon>
        <taxon>organismal metagenomes</taxon>
    </lineage>
</organism>
<dbReference type="PANTHER" id="PTHR22925">
    <property type="entry name" value="GLYCOSYL HYDROLASE 43 FAMILY MEMBER"/>
    <property type="match status" value="1"/>
</dbReference>
<dbReference type="PANTHER" id="PTHR22925:SF3">
    <property type="entry name" value="GLYCOSYL HYDROLASE FAMILY PROTEIN 43"/>
    <property type="match status" value="1"/>
</dbReference>
<evidence type="ECO:0008006" key="2">
    <source>
        <dbReference type="Google" id="ProtNLM"/>
    </source>
</evidence>
<name>A0A5J4PQB7_9ZZZZ</name>
<gene>
    <name evidence="1" type="ORF">EZS27_038003</name>
</gene>
<reference evidence="1" key="1">
    <citation type="submission" date="2019-03" db="EMBL/GenBank/DDBJ databases">
        <title>Single cell metagenomics reveals metabolic interactions within the superorganism composed of flagellate Streblomastix strix and complex community of Bacteroidetes bacteria on its surface.</title>
        <authorList>
            <person name="Treitli S.C."/>
            <person name="Kolisko M."/>
            <person name="Husnik F."/>
            <person name="Keeling P."/>
            <person name="Hampl V."/>
        </authorList>
    </citation>
    <scope>NUCLEOTIDE SEQUENCE</scope>
    <source>
        <strain evidence="1">STM</strain>
    </source>
</reference>
<protein>
    <recommendedName>
        <fullName evidence="2">Beta-glucanase</fullName>
    </recommendedName>
</protein>
<dbReference type="AlphaFoldDB" id="A0A5J4PQB7"/>
<comment type="caution">
    <text evidence="1">The sequence shown here is derived from an EMBL/GenBank/DDBJ whole genome shotgun (WGS) entry which is preliminary data.</text>
</comment>
<dbReference type="PROSITE" id="PS51257">
    <property type="entry name" value="PROKAR_LIPOPROTEIN"/>
    <property type="match status" value="1"/>
</dbReference>
<sequence length="80" mass="8828">MGSRPKQAATHFIIKIMKNILYLLAIILLACPAYSADIFTPGAIWPDNNGVHINAHGGGILYHEGKYYWFGEHKGEKSSA</sequence>
<feature type="non-terminal residue" evidence="1">
    <location>
        <position position="80"/>
    </location>
</feature>
<proteinExistence type="predicted"/>
<evidence type="ECO:0000313" key="1">
    <source>
        <dbReference type="EMBL" id="KAA6310744.1"/>
    </source>
</evidence>
<dbReference type="EMBL" id="SNRY01007277">
    <property type="protein sequence ID" value="KAA6310744.1"/>
    <property type="molecule type" value="Genomic_DNA"/>
</dbReference>